<keyword evidence="1 6" id="KW-0479">Metal-binding</keyword>
<dbReference type="InterPro" id="IPR000571">
    <property type="entry name" value="Znf_CCCH"/>
</dbReference>
<dbReference type="InterPro" id="IPR035979">
    <property type="entry name" value="RBD_domain_sf"/>
</dbReference>
<accession>T0Q7X7</accession>
<dbReference type="VEuPathDB" id="FungiDB:SDRG_12579"/>
<evidence type="ECO:0000256" key="2">
    <source>
        <dbReference type="ARBA" id="ARBA00022771"/>
    </source>
</evidence>
<keyword evidence="4 5" id="KW-0694">RNA-binding</keyword>
<feature type="compositionally biased region" description="Basic and acidic residues" evidence="7">
    <location>
        <begin position="277"/>
        <end position="321"/>
    </location>
</feature>
<dbReference type="eggNOG" id="KOG0126">
    <property type="taxonomic scope" value="Eukaryota"/>
</dbReference>
<feature type="zinc finger region" description="C3H1-type" evidence="6">
    <location>
        <begin position="187"/>
        <end position="214"/>
    </location>
</feature>
<feature type="compositionally biased region" description="Basic and acidic residues" evidence="7">
    <location>
        <begin position="362"/>
        <end position="385"/>
    </location>
</feature>
<evidence type="ECO:0000256" key="6">
    <source>
        <dbReference type="PROSITE-ProRule" id="PRU00723"/>
    </source>
</evidence>
<dbReference type="InParanoid" id="T0Q7X7"/>
<evidence type="ECO:0000256" key="3">
    <source>
        <dbReference type="ARBA" id="ARBA00022833"/>
    </source>
</evidence>
<dbReference type="PROSITE" id="PS50102">
    <property type="entry name" value="RRM"/>
    <property type="match status" value="1"/>
</dbReference>
<dbReference type="GO" id="GO:0008270">
    <property type="term" value="F:zinc ion binding"/>
    <property type="evidence" value="ECO:0007669"/>
    <property type="project" value="UniProtKB-KW"/>
</dbReference>
<keyword evidence="2 6" id="KW-0863">Zinc-finger</keyword>
<dbReference type="EMBL" id="JH767182">
    <property type="protein sequence ID" value="EQC29570.1"/>
    <property type="molecule type" value="Genomic_DNA"/>
</dbReference>
<feature type="zinc finger region" description="C3H1-type" evidence="6">
    <location>
        <begin position="101"/>
        <end position="128"/>
    </location>
</feature>
<feature type="zinc finger region" description="C3H1-type" evidence="6">
    <location>
        <begin position="134"/>
        <end position="157"/>
    </location>
</feature>
<gene>
    <name evidence="10" type="ORF">SDRG_12579</name>
</gene>
<dbReference type="SMART" id="SM00356">
    <property type="entry name" value="ZnF_C3H1"/>
    <property type="match status" value="3"/>
</dbReference>
<evidence type="ECO:0000313" key="11">
    <source>
        <dbReference type="Proteomes" id="UP000030762"/>
    </source>
</evidence>
<dbReference type="OMA" id="KRPCWLL"/>
<dbReference type="Gene3D" id="3.30.70.330">
    <property type="match status" value="1"/>
</dbReference>
<keyword evidence="11" id="KW-1185">Reference proteome</keyword>
<dbReference type="InterPro" id="IPR012677">
    <property type="entry name" value="Nucleotide-bd_a/b_plait_sf"/>
</dbReference>
<dbReference type="PROSITE" id="PS50103">
    <property type="entry name" value="ZF_C3H1"/>
    <property type="match status" value="3"/>
</dbReference>
<dbReference type="Gene3D" id="4.10.1000.10">
    <property type="entry name" value="Zinc finger, CCCH-type"/>
    <property type="match status" value="2"/>
</dbReference>
<sequence length="411" mass="44713">MPFKARSNDQNKVIVVGIAKTLDDAALSDMFGLYGTVAEAKVVKNDKGESRGFGFVTYAGAAAKNKAIKHMHQSTVDGRVLTVRDVIPKADREPEAAKSDKPKTGVCWAFQKGLCEKGDACKYPHDVKDGEYGSCFEFAQQGKCKRGDACKFLHGPKEKETDKFASDDEDEADAAEKPVVAKVEVDPTKPRVCFAFQKGKCHRGKSCMFLHEMLTTEVAASTPVETKKRKRDETTPQEELEILFQAEDDALLKYEQAKSARMAKEAEIASSSGGAKTTKDAPKPVKKEAPAKKEAAAKMEAPVKKEAPVTKDAPAKKDATVKKVVKKEVPVKKEAPKAKAIVTKMPVTAPIDMGAAFDSSDDEKPAAKKAKKTTDGKPRLLASDHRKLRQEKKKAALALLKSKKEIAVAHD</sequence>
<dbReference type="RefSeq" id="XP_008616874.1">
    <property type="nucleotide sequence ID" value="XM_008618652.1"/>
</dbReference>
<feature type="domain" description="C3H1-type" evidence="9">
    <location>
        <begin position="187"/>
        <end position="214"/>
    </location>
</feature>
<evidence type="ECO:0000313" key="10">
    <source>
        <dbReference type="EMBL" id="EQC29570.1"/>
    </source>
</evidence>
<dbReference type="InterPro" id="IPR052462">
    <property type="entry name" value="SLIRP/GR-RBP-like"/>
</dbReference>
<dbReference type="STRING" id="1156394.T0Q7X7"/>
<dbReference type="GO" id="GO:0003723">
    <property type="term" value="F:RNA binding"/>
    <property type="evidence" value="ECO:0007669"/>
    <property type="project" value="UniProtKB-UniRule"/>
</dbReference>
<evidence type="ECO:0000259" key="9">
    <source>
        <dbReference type="PROSITE" id="PS50103"/>
    </source>
</evidence>
<evidence type="ECO:0000256" key="5">
    <source>
        <dbReference type="PROSITE-ProRule" id="PRU00176"/>
    </source>
</evidence>
<feature type="domain" description="RRM" evidence="8">
    <location>
        <begin position="11"/>
        <end position="88"/>
    </location>
</feature>
<dbReference type="PANTHER" id="PTHR48027">
    <property type="entry name" value="HETEROGENEOUS NUCLEAR RIBONUCLEOPROTEIN 87F-RELATED"/>
    <property type="match status" value="1"/>
</dbReference>
<dbReference type="SUPFAM" id="SSF54928">
    <property type="entry name" value="RNA-binding domain, RBD"/>
    <property type="match status" value="1"/>
</dbReference>
<dbReference type="InterPro" id="IPR036855">
    <property type="entry name" value="Znf_CCCH_sf"/>
</dbReference>
<dbReference type="InterPro" id="IPR000504">
    <property type="entry name" value="RRM_dom"/>
</dbReference>
<dbReference type="OrthoDB" id="411372at2759"/>
<dbReference type="Proteomes" id="UP000030762">
    <property type="component" value="Unassembled WGS sequence"/>
</dbReference>
<feature type="region of interest" description="Disordered" evidence="7">
    <location>
        <begin position="268"/>
        <end position="321"/>
    </location>
</feature>
<feature type="domain" description="C3H1-type" evidence="9">
    <location>
        <begin position="134"/>
        <end position="157"/>
    </location>
</feature>
<dbReference type="Pfam" id="PF00642">
    <property type="entry name" value="zf-CCCH"/>
    <property type="match status" value="1"/>
</dbReference>
<dbReference type="Pfam" id="PF00076">
    <property type="entry name" value="RRM_1"/>
    <property type="match status" value="1"/>
</dbReference>
<dbReference type="SMART" id="SM00360">
    <property type="entry name" value="RRM"/>
    <property type="match status" value="1"/>
</dbReference>
<proteinExistence type="predicted"/>
<dbReference type="SUPFAM" id="SSF90229">
    <property type="entry name" value="CCCH zinc finger"/>
    <property type="match status" value="3"/>
</dbReference>
<protein>
    <submittedName>
        <fullName evidence="10">Uncharacterized protein</fullName>
    </submittedName>
</protein>
<feature type="region of interest" description="Disordered" evidence="7">
    <location>
        <begin position="355"/>
        <end position="390"/>
    </location>
</feature>
<evidence type="ECO:0000256" key="4">
    <source>
        <dbReference type="ARBA" id="ARBA00022884"/>
    </source>
</evidence>
<keyword evidence="3 6" id="KW-0862">Zinc</keyword>
<feature type="domain" description="C3H1-type" evidence="9">
    <location>
        <begin position="101"/>
        <end position="128"/>
    </location>
</feature>
<evidence type="ECO:0000256" key="1">
    <source>
        <dbReference type="ARBA" id="ARBA00022723"/>
    </source>
</evidence>
<organism evidence="10 11">
    <name type="scientific">Saprolegnia diclina (strain VS20)</name>
    <dbReference type="NCBI Taxonomy" id="1156394"/>
    <lineage>
        <taxon>Eukaryota</taxon>
        <taxon>Sar</taxon>
        <taxon>Stramenopiles</taxon>
        <taxon>Oomycota</taxon>
        <taxon>Saprolegniomycetes</taxon>
        <taxon>Saprolegniales</taxon>
        <taxon>Saprolegniaceae</taxon>
        <taxon>Saprolegnia</taxon>
    </lineage>
</organism>
<evidence type="ECO:0000256" key="7">
    <source>
        <dbReference type="SAM" id="MobiDB-lite"/>
    </source>
</evidence>
<reference evidence="10 11" key="1">
    <citation type="submission" date="2012-04" db="EMBL/GenBank/DDBJ databases">
        <title>The Genome Sequence of Saprolegnia declina VS20.</title>
        <authorList>
            <consortium name="The Broad Institute Genome Sequencing Platform"/>
            <person name="Russ C."/>
            <person name="Nusbaum C."/>
            <person name="Tyler B."/>
            <person name="van West P."/>
            <person name="Dieguez-Uribeondo J."/>
            <person name="de Bruijn I."/>
            <person name="Tripathy S."/>
            <person name="Jiang R."/>
            <person name="Young S.K."/>
            <person name="Zeng Q."/>
            <person name="Gargeya S."/>
            <person name="Fitzgerald M."/>
            <person name="Haas B."/>
            <person name="Abouelleil A."/>
            <person name="Alvarado L."/>
            <person name="Arachchi H.M."/>
            <person name="Berlin A."/>
            <person name="Chapman S.B."/>
            <person name="Goldberg J."/>
            <person name="Griggs A."/>
            <person name="Gujja S."/>
            <person name="Hansen M."/>
            <person name="Howarth C."/>
            <person name="Imamovic A."/>
            <person name="Larimer J."/>
            <person name="McCowen C."/>
            <person name="Montmayeur A."/>
            <person name="Murphy C."/>
            <person name="Neiman D."/>
            <person name="Pearson M."/>
            <person name="Priest M."/>
            <person name="Roberts A."/>
            <person name="Saif S."/>
            <person name="Shea T."/>
            <person name="Sisk P."/>
            <person name="Sykes S."/>
            <person name="Wortman J."/>
            <person name="Nusbaum C."/>
            <person name="Birren B."/>
        </authorList>
    </citation>
    <scope>NUCLEOTIDE SEQUENCE [LARGE SCALE GENOMIC DNA]</scope>
    <source>
        <strain evidence="10 11">VS20</strain>
    </source>
</reference>
<name>T0Q7X7_SAPDV</name>
<evidence type="ECO:0000259" key="8">
    <source>
        <dbReference type="PROSITE" id="PS50102"/>
    </source>
</evidence>
<dbReference type="GeneID" id="19953306"/>
<dbReference type="AlphaFoldDB" id="T0Q7X7"/>